<dbReference type="InterPro" id="IPR009008">
    <property type="entry name" value="Val/Leu/Ile-tRNA-synth_edit"/>
</dbReference>
<dbReference type="CDD" id="cd07961">
    <property type="entry name" value="Anticodon_Ia_Ile_ABEc"/>
    <property type="match status" value="1"/>
</dbReference>
<comment type="domain">
    <text evidence="15">IleRS has two distinct active sites: one for aminoacylation and one for editing. The misactivated valine is translocated from the active site to the editing site, which sterically excludes the correctly activated isoleucine. The single editing site contains two valyl binding pockets, one specific for each substrate (Val-AMP or Val-tRNA(Ile)).</text>
</comment>
<feature type="domain" description="Methionyl/Valyl/Leucyl/Isoleucyl-tRNA synthetase anticodon-binding" evidence="17">
    <location>
        <begin position="726"/>
        <end position="877"/>
    </location>
</feature>
<organism evidence="18 19">
    <name type="scientific">Kolteria novifilia</name>
    <dbReference type="NCBI Taxonomy" id="2527975"/>
    <lineage>
        <taxon>Bacteria</taxon>
        <taxon>Pseudomonadati</taxon>
        <taxon>Planctomycetota</taxon>
        <taxon>Planctomycetia</taxon>
        <taxon>Kolteriales</taxon>
        <taxon>Kolteriaceae</taxon>
        <taxon>Kolteria</taxon>
    </lineage>
</organism>
<protein>
    <recommendedName>
        <fullName evidence="15">Isoleucine--tRNA ligase</fullName>
        <ecNumber evidence="15">6.1.1.5</ecNumber>
    </recommendedName>
    <alternativeName>
        <fullName evidence="15">Isoleucyl-tRNA synthetase</fullName>
        <shortName evidence="15">IleRS</shortName>
    </alternativeName>
</protein>
<keyword evidence="5 15" id="KW-0963">Cytoplasm</keyword>
<gene>
    <name evidence="15 18" type="primary">ileS</name>
    <name evidence="18" type="ORF">Pan216_26270</name>
</gene>
<name>A0A518B4A5_9BACT</name>
<feature type="short sequence motif" description="'HIGH' region" evidence="15">
    <location>
        <begin position="48"/>
        <end position="58"/>
    </location>
</feature>
<dbReference type="Gene3D" id="1.10.730.10">
    <property type="entry name" value="Isoleucyl-tRNA Synthetase, Domain 1"/>
    <property type="match status" value="1"/>
</dbReference>
<evidence type="ECO:0000256" key="12">
    <source>
        <dbReference type="ARBA" id="ARBA00023146"/>
    </source>
</evidence>
<dbReference type="FunFam" id="3.40.50.620:FF:000063">
    <property type="entry name" value="Isoleucine--tRNA ligase"/>
    <property type="match status" value="1"/>
</dbReference>
<dbReference type="InterPro" id="IPR002301">
    <property type="entry name" value="Ile-tRNA-ligase"/>
</dbReference>
<sequence>MFEEISPRIDFPKAERETLEFWQERDIYAKTLANRADAETFVFFEGPPTANGMPHPGHCLTRVIKDVFPRYFTMRGYRCERKAGWDTHGLPVEVEVGKELGIHSKQEIEDYGIEPFIHRCIQSVFRYTREWEELTKRIGFWVNLDDAYVTYHQSYVESVWWALKTLFDRGLLYQGHKVVWWWAQGGTALSSGEVAEGYRDTDDPSIYVRFRLKQPSKLKGLDDGVATSMLAWTTTPWTLSSNIALAVKDDLDYVVLEFDKEGERERFVLAEALIEKTFAGLKLDLEKDLREVACFKGSDLVGLSYEPIFRYMEPTEGRQWEVDTADFVTTEQGTGVVHVAPAFGEDDYRFGREKGFGFLQMVKPDGKFRPEATEVAGKFCKEADKEIIQLLKDSGTLLKRDVYRHSYPFCPRAEQDPLIQYARHSWFIKTTEFKDRFLENNQQINWMPEHIKEGRFGDFLRNNVDWAISRERFWGTPLPVWQCEKTGQQEVIGSYDELLAKPDVQGTEVWEAAKKADPELSDDLRVHKPYIDEITYQSPHDPDARMRRVPEVIDCWFDSGCMPFAQWGYPHQNKEKFQEQYPANFISEAIDQTRGWFYSLLAIGTMLQDQMGENPPSYPLPFRNCIVLGHMMGEDGKKMSKRLKNYSEPTAVFDKYGADALRWFFLCGQAPWSSIRFQESGIQESQREFLIRLQNIVSFFTIYANIDQFDPKVTPFLAVEKRALLDRWIVGELHQAIAFVSERMDNLDNFGAAGRISAFVDALSNWYLRRSRERFWTSGFDDDKRAAYWTLYECLVTLAQLTAPFVPFMAERIYRSLVAKVDSAATESVHLCDWPQADSDLVDQDLAHEMDLVREVVSVGRSARTEAKLKVRQPLAAVEVLLADVRHAEALTGHEELIETELNVKRVEFTTKAEDYVEFSLKANPKRLGPRFGKKMGAISKALGSVDAASVRRQLIDEGAYSLEVNGEAIELTGEDVFINLSARPGYAAAEGRRAVVVLTTEVTPELKQEGVAREIVHAIQGMRRELDLAFTDRIEVGVETSGVVASATEAHTDYIKSETLADSVKLTALDSSSLAQAIDIEGTQVRIGVTKA</sequence>
<evidence type="ECO:0000256" key="4">
    <source>
        <dbReference type="ARBA" id="ARBA00011245"/>
    </source>
</evidence>
<dbReference type="InterPro" id="IPR013155">
    <property type="entry name" value="M/V/L/I-tRNA-synth_anticd-bd"/>
</dbReference>
<keyword evidence="19" id="KW-1185">Reference proteome</keyword>
<dbReference type="InterPro" id="IPR002300">
    <property type="entry name" value="aa-tRNA-synth_Ia"/>
</dbReference>
<dbReference type="GO" id="GO:0002161">
    <property type="term" value="F:aminoacyl-tRNA deacylase activity"/>
    <property type="evidence" value="ECO:0007669"/>
    <property type="project" value="InterPro"/>
</dbReference>
<dbReference type="Pfam" id="PF08264">
    <property type="entry name" value="Anticodon_1"/>
    <property type="match status" value="1"/>
</dbReference>
<evidence type="ECO:0000256" key="3">
    <source>
        <dbReference type="ARBA" id="ARBA00007078"/>
    </source>
</evidence>
<comment type="function">
    <text evidence="13 15">Catalyzes the attachment of isoleucine to tRNA(Ile). As IleRS can inadvertently accommodate and process structurally similar amino acids such as valine, to avoid such errors it has two additional distinct tRNA(Ile)-dependent editing activities. One activity is designated as 'pretransfer' editing and involves the hydrolysis of activated Val-AMP. The other activity is designated 'posttransfer' editing and involves deacylation of mischarged Val-tRNA(Ile).</text>
</comment>
<dbReference type="GO" id="GO:0008270">
    <property type="term" value="F:zinc ion binding"/>
    <property type="evidence" value="ECO:0007669"/>
    <property type="project" value="UniProtKB-UniRule"/>
</dbReference>
<accession>A0A518B4A5</accession>
<feature type="binding site" evidence="15">
    <location>
        <position position="641"/>
    </location>
    <ligand>
        <name>ATP</name>
        <dbReference type="ChEBI" id="CHEBI:30616"/>
    </ligand>
</feature>
<dbReference type="GO" id="GO:0005737">
    <property type="term" value="C:cytoplasm"/>
    <property type="evidence" value="ECO:0007669"/>
    <property type="project" value="UniProtKB-SubCell"/>
</dbReference>
<comment type="subcellular location">
    <subcellularLocation>
        <location evidence="2 15">Cytoplasm</location>
    </subcellularLocation>
</comment>
<dbReference type="KEGG" id="knv:Pan216_26270"/>
<comment type="catalytic activity">
    <reaction evidence="14 15">
        <text>tRNA(Ile) + L-isoleucine + ATP = L-isoleucyl-tRNA(Ile) + AMP + diphosphate</text>
        <dbReference type="Rhea" id="RHEA:11060"/>
        <dbReference type="Rhea" id="RHEA-COMP:9666"/>
        <dbReference type="Rhea" id="RHEA-COMP:9695"/>
        <dbReference type="ChEBI" id="CHEBI:30616"/>
        <dbReference type="ChEBI" id="CHEBI:33019"/>
        <dbReference type="ChEBI" id="CHEBI:58045"/>
        <dbReference type="ChEBI" id="CHEBI:78442"/>
        <dbReference type="ChEBI" id="CHEBI:78528"/>
        <dbReference type="ChEBI" id="CHEBI:456215"/>
        <dbReference type="EC" id="6.1.1.5"/>
    </reaction>
</comment>
<dbReference type="GO" id="GO:0004822">
    <property type="term" value="F:isoleucine-tRNA ligase activity"/>
    <property type="evidence" value="ECO:0007669"/>
    <property type="project" value="UniProtKB-UniRule"/>
</dbReference>
<feature type="short sequence motif" description="'KMSKS' region" evidence="15">
    <location>
        <begin position="638"/>
        <end position="642"/>
    </location>
</feature>
<comment type="subunit">
    <text evidence="4 15">Monomer.</text>
</comment>
<dbReference type="PRINTS" id="PR00984">
    <property type="entry name" value="TRNASYNTHILE"/>
</dbReference>
<keyword evidence="9 15" id="KW-0862">Zinc</keyword>
<evidence type="ECO:0000256" key="14">
    <source>
        <dbReference type="ARBA" id="ARBA00048359"/>
    </source>
</evidence>
<evidence type="ECO:0000313" key="18">
    <source>
        <dbReference type="EMBL" id="QDU61762.1"/>
    </source>
</evidence>
<keyword evidence="7 15" id="KW-0479">Metal-binding</keyword>
<evidence type="ECO:0000256" key="11">
    <source>
        <dbReference type="ARBA" id="ARBA00022917"/>
    </source>
</evidence>
<evidence type="ECO:0000256" key="5">
    <source>
        <dbReference type="ARBA" id="ARBA00022490"/>
    </source>
</evidence>
<dbReference type="AlphaFoldDB" id="A0A518B4A5"/>
<evidence type="ECO:0000256" key="13">
    <source>
        <dbReference type="ARBA" id="ARBA00025217"/>
    </source>
</evidence>
<dbReference type="PANTHER" id="PTHR42780">
    <property type="entry name" value="SOLEUCYL-TRNA SYNTHETASE"/>
    <property type="match status" value="1"/>
</dbReference>
<dbReference type="SUPFAM" id="SSF52374">
    <property type="entry name" value="Nucleotidylyl transferase"/>
    <property type="match status" value="1"/>
</dbReference>
<evidence type="ECO:0000256" key="15">
    <source>
        <dbReference type="HAMAP-Rule" id="MF_02003"/>
    </source>
</evidence>
<dbReference type="InterPro" id="IPR023586">
    <property type="entry name" value="Ile-tRNA-ligase_type2"/>
</dbReference>
<dbReference type="InterPro" id="IPR009080">
    <property type="entry name" value="tRNAsynth_Ia_anticodon-bd"/>
</dbReference>
<feature type="domain" description="Aminoacyl-tRNA synthetase class Ia" evidence="16">
    <location>
        <begin position="18"/>
        <end position="666"/>
    </location>
</feature>
<evidence type="ECO:0000256" key="6">
    <source>
        <dbReference type="ARBA" id="ARBA00022598"/>
    </source>
</evidence>
<comment type="cofactor">
    <cofactor evidence="1 15">
        <name>Zn(2+)</name>
        <dbReference type="ChEBI" id="CHEBI:29105"/>
    </cofactor>
</comment>
<dbReference type="RefSeq" id="WP_145258314.1">
    <property type="nucleotide sequence ID" value="NZ_CP036279.1"/>
</dbReference>
<comment type="similarity">
    <text evidence="3 15">Belongs to the class-I aminoacyl-tRNA synthetase family. IleS type 2 subfamily.</text>
</comment>
<dbReference type="PANTHER" id="PTHR42780:SF1">
    <property type="entry name" value="ISOLEUCINE--TRNA LIGASE, CYTOPLASMIC"/>
    <property type="match status" value="1"/>
</dbReference>
<dbReference type="GO" id="GO:0006428">
    <property type="term" value="P:isoleucyl-tRNA aminoacylation"/>
    <property type="evidence" value="ECO:0007669"/>
    <property type="project" value="UniProtKB-UniRule"/>
</dbReference>
<dbReference type="HAMAP" id="MF_02003">
    <property type="entry name" value="Ile_tRNA_synth_type2"/>
    <property type="match status" value="1"/>
</dbReference>
<evidence type="ECO:0000256" key="10">
    <source>
        <dbReference type="ARBA" id="ARBA00022840"/>
    </source>
</evidence>
<keyword evidence="8 15" id="KW-0547">Nucleotide-binding</keyword>
<dbReference type="SUPFAM" id="SSF50677">
    <property type="entry name" value="ValRS/IleRS/LeuRS editing domain"/>
    <property type="match status" value="1"/>
</dbReference>
<keyword evidence="6 15" id="KW-0436">Ligase</keyword>
<keyword evidence="12 15" id="KW-0030">Aminoacyl-tRNA synthetase</keyword>
<dbReference type="GO" id="GO:0000049">
    <property type="term" value="F:tRNA binding"/>
    <property type="evidence" value="ECO:0007669"/>
    <property type="project" value="InterPro"/>
</dbReference>
<dbReference type="InterPro" id="IPR033709">
    <property type="entry name" value="Anticodon_Ile_ABEc"/>
</dbReference>
<dbReference type="Gene3D" id="3.40.50.620">
    <property type="entry name" value="HUPs"/>
    <property type="match status" value="2"/>
</dbReference>
<evidence type="ECO:0000256" key="7">
    <source>
        <dbReference type="ARBA" id="ARBA00022723"/>
    </source>
</evidence>
<evidence type="ECO:0000256" key="2">
    <source>
        <dbReference type="ARBA" id="ARBA00004496"/>
    </source>
</evidence>
<dbReference type="NCBIfam" id="TIGR00392">
    <property type="entry name" value="ileS"/>
    <property type="match status" value="1"/>
</dbReference>
<reference evidence="18 19" key="1">
    <citation type="submission" date="2019-02" db="EMBL/GenBank/DDBJ databases">
        <title>Deep-cultivation of Planctomycetes and their phenomic and genomic characterization uncovers novel biology.</title>
        <authorList>
            <person name="Wiegand S."/>
            <person name="Jogler M."/>
            <person name="Boedeker C."/>
            <person name="Pinto D."/>
            <person name="Vollmers J."/>
            <person name="Rivas-Marin E."/>
            <person name="Kohn T."/>
            <person name="Peeters S.H."/>
            <person name="Heuer A."/>
            <person name="Rast P."/>
            <person name="Oberbeckmann S."/>
            <person name="Bunk B."/>
            <person name="Jeske O."/>
            <person name="Meyerdierks A."/>
            <person name="Storesund J.E."/>
            <person name="Kallscheuer N."/>
            <person name="Luecker S."/>
            <person name="Lage O.M."/>
            <person name="Pohl T."/>
            <person name="Merkel B.J."/>
            <person name="Hornburger P."/>
            <person name="Mueller R.-W."/>
            <person name="Bruemmer F."/>
            <person name="Labrenz M."/>
            <person name="Spormann A.M."/>
            <person name="Op den Camp H."/>
            <person name="Overmann J."/>
            <person name="Amann R."/>
            <person name="Jetten M.S.M."/>
            <person name="Mascher T."/>
            <person name="Medema M.H."/>
            <person name="Devos D.P."/>
            <person name="Kaster A.-K."/>
            <person name="Ovreas L."/>
            <person name="Rohde M."/>
            <person name="Galperin M.Y."/>
            <person name="Jogler C."/>
        </authorList>
    </citation>
    <scope>NUCLEOTIDE SEQUENCE [LARGE SCALE GENOMIC DNA]</scope>
    <source>
        <strain evidence="18 19">Pan216</strain>
    </source>
</reference>
<dbReference type="Proteomes" id="UP000317093">
    <property type="component" value="Chromosome"/>
</dbReference>
<dbReference type="InterPro" id="IPR014729">
    <property type="entry name" value="Rossmann-like_a/b/a_fold"/>
</dbReference>
<dbReference type="FunFam" id="3.40.50.620:FF:000075">
    <property type="entry name" value="Isoleucine--tRNA ligase"/>
    <property type="match status" value="1"/>
</dbReference>
<dbReference type="EC" id="6.1.1.5" evidence="15"/>
<keyword evidence="11 15" id="KW-0648">Protein biosynthesis</keyword>
<evidence type="ECO:0000256" key="1">
    <source>
        <dbReference type="ARBA" id="ARBA00001947"/>
    </source>
</evidence>
<dbReference type="Pfam" id="PF00133">
    <property type="entry name" value="tRNA-synt_1"/>
    <property type="match status" value="1"/>
</dbReference>
<proteinExistence type="inferred from homology"/>
<dbReference type="GO" id="GO:0005524">
    <property type="term" value="F:ATP binding"/>
    <property type="evidence" value="ECO:0007669"/>
    <property type="project" value="UniProtKB-UniRule"/>
</dbReference>
<keyword evidence="10 15" id="KW-0067">ATP-binding</keyword>
<evidence type="ECO:0000313" key="19">
    <source>
        <dbReference type="Proteomes" id="UP000317093"/>
    </source>
</evidence>
<dbReference type="SUPFAM" id="SSF47323">
    <property type="entry name" value="Anticodon-binding domain of a subclass of class I aminoacyl-tRNA synthetases"/>
    <property type="match status" value="1"/>
</dbReference>
<dbReference type="Pfam" id="PF19302">
    <property type="entry name" value="DUF5915"/>
    <property type="match status" value="1"/>
</dbReference>
<dbReference type="EMBL" id="CP036279">
    <property type="protein sequence ID" value="QDU61762.1"/>
    <property type="molecule type" value="Genomic_DNA"/>
</dbReference>
<evidence type="ECO:0000259" key="17">
    <source>
        <dbReference type="Pfam" id="PF08264"/>
    </source>
</evidence>
<evidence type="ECO:0000259" key="16">
    <source>
        <dbReference type="Pfam" id="PF00133"/>
    </source>
</evidence>
<evidence type="ECO:0000256" key="8">
    <source>
        <dbReference type="ARBA" id="ARBA00022741"/>
    </source>
</evidence>
<evidence type="ECO:0000256" key="9">
    <source>
        <dbReference type="ARBA" id="ARBA00022833"/>
    </source>
</evidence>
<dbReference type="OrthoDB" id="9810365at2"/>